<sequence>MSQDARPVPMVRLQGVSKTYRRGTVEVPVLAAVDLTIDTGAFEAFMGPSGSGKSTLLNLISGLDKPTTGTAEVAGRDLAQMDDRELSDWRAAHVGFVFQLYNLIPVLTAAENVELPLLLTPLTRGERRRHVAAALELVGLPHRVGHRPPQLSGGEQQRVAIARAIVSDPDLIIADEPTGDLDRKAAEAVLDLFGVLHRELHKTLVMVTHDPHAAERAGRVHHLDKGVLQ</sequence>
<dbReference type="PROSITE" id="PS50893">
    <property type="entry name" value="ABC_TRANSPORTER_2"/>
    <property type="match status" value="1"/>
</dbReference>
<dbReference type="EMBL" id="JAFIMU010000005">
    <property type="protein sequence ID" value="MBN8227842.1"/>
    <property type="molecule type" value="Genomic_DNA"/>
</dbReference>
<dbReference type="InterPro" id="IPR027417">
    <property type="entry name" value="P-loop_NTPase"/>
</dbReference>
<keyword evidence="1" id="KW-0813">Transport</keyword>
<feature type="domain" description="ABC transporter" evidence="4">
    <location>
        <begin position="11"/>
        <end position="229"/>
    </location>
</feature>
<organism evidence="5 6">
    <name type="scientific">Corallococcus macrosporus</name>
    <dbReference type="NCBI Taxonomy" id="35"/>
    <lineage>
        <taxon>Bacteria</taxon>
        <taxon>Pseudomonadati</taxon>
        <taxon>Myxococcota</taxon>
        <taxon>Myxococcia</taxon>
        <taxon>Myxococcales</taxon>
        <taxon>Cystobacterineae</taxon>
        <taxon>Myxococcaceae</taxon>
        <taxon>Corallococcus</taxon>
    </lineage>
</organism>
<dbReference type="InterPro" id="IPR015854">
    <property type="entry name" value="ABC_transpr_LolD-like"/>
</dbReference>
<evidence type="ECO:0000313" key="6">
    <source>
        <dbReference type="Proteomes" id="UP000664052"/>
    </source>
</evidence>
<dbReference type="Pfam" id="PF00005">
    <property type="entry name" value="ABC_tran"/>
    <property type="match status" value="1"/>
</dbReference>
<dbReference type="Proteomes" id="UP000664052">
    <property type="component" value="Unassembled WGS sequence"/>
</dbReference>
<dbReference type="SUPFAM" id="SSF52540">
    <property type="entry name" value="P-loop containing nucleoside triphosphate hydrolases"/>
    <property type="match status" value="1"/>
</dbReference>
<dbReference type="SMART" id="SM00382">
    <property type="entry name" value="AAA"/>
    <property type="match status" value="1"/>
</dbReference>
<dbReference type="PANTHER" id="PTHR24220:SF452">
    <property type="entry name" value="ABC TRANSPORTER ATP-BINDING PROTEIN"/>
    <property type="match status" value="1"/>
</dbReference>
<accession>A0ABS3D856</accession>
<dbReference type="InterPro" id="IPR003439">
    <property type="entry name" value="ABC_transporter-like_ATP-bd"/>
</dbReference>
<evidence type="ECO:0000256" key="3">
    <source>
        <dbReference type="ARBA" id="ARBA00022840"/>
    </source>
</evidence>
<evidence type="ECO:0000313" key="5">
    <source>
        <dbReference type="EMBL" id="MBN8227842.1"/>
    </source>
</evidence>
<comment type="caution">
    <text evidence="5">The sequence shown here is derived from an EMBL/GenBank/DDBJ whole genome shotgun (WGS) entry which is preliminary data.</text>
</comment>
<keyword evidence="3 5" id="KW-0067">ATP-binding</keyword>
<dbReference type="CDD" id="cd03255">
    <property type="entry name" value="ABC_MJ0796_LolCDE_FtsE"/>
    <property type="match status" value="1"/>
</dbReference>
<dbReference type="InterPro" id="IPR017911">
    <property type="entry name" value="MacB-like_ATP-bd"/>
</dbReference>
<evidence type="ECO:0000259" key="4">
    <source>
        <dbReference type="PROSITE" id="PS50893"/>
    </source>
</evidence>
<dbReference type="RefSeq" id="WP_207050675.1">
    <property type="nucleotide sequence ID" value="NZ_JAFIMU010000005.1"/>
</dbReference>
<dbReference type="InterPro" id="IPR003593">
    <property type="entry name" value="AAA+_ATPase"/>
</dbReference>
<evidence type="ECO:0000256" key="2">
    <source>
        <dbReference type="ARBA" id="ARBA00022741"/>
    </source>
</evidence>
<dbReference type="GO" id="GO:0005524">
    <property type="term" value="F:ATP binding"/>
    <property type="evidence" value="ECO:0007669"/>
    <property type="project" value="UniProtKB-KW"/>
</dbReference>
<dbReference type="PANTHER" id="PTHR24220">
    <property type="entry name" value="IMPORT ATP-BINDING PROTEIN"/>
    <property type="match status" value="1"/>
</dbReference>
<gene>
    <name evidence="5" type="ORF">JYK02_09995</name>
</gene>
<dbReference type="InterPro" id="IPR017871">
    <property type="entry name" value="ABC_transporter-like_CS"/>
</dbReference>
<reference evidence="5 6" key="1">
    <citation type="submission" date="2021-02" db="EMBL/GenBank/DDBJ databases">
        <title>De Novo genome assembly of isolated myxobacteria.</title>
        <authorList>
            <person name="Stevens D.C."/>
        </authorList>
    </citation>
    <scope>NUCLEOTIDE SEQUENCE [LARGE SCALE GENOMIC DNA]</scope>
    <source>
        <strain evidence="5 6">ATCC 29039</strain>
    </source>
</reference>
<dbReference type="PROSITE" id="PS00211">
    <property type="entry name" value="ABC_TRANSPORTER_1"/>
    <property type="match status" value="1"/>
</dbReference>
<proteinExistence type="predicted"/>
<keyword evidence="2" id="KW-0547">Nucleotide-binding</keyword>
<name>A0ABS3D856_9BACT</name>
<dbReference type="Gene3D" id="3.40.50.300">
    <property type="entry name" value="P-loop containing nucleotide triphosphate hydrolases"/>
    <property type="match status" value="1"/>
</dbReference>
<protein>
    <submittedName>
        <fullName evidence="5">ABC transporter ATP-binding protein</fullName>
    </submittedName>
</protein>
<keyword evidence="6" id="KW-1185">Reference proteome</keyword>
<evidence type="ECO:0000256" key="1">
    <source>
        <dbReference type="ARBA" id="ARBA00022448"/>
    </source>
</evidence>